<evidence type="ECO:0000256" key="6">
    <source>
        <dbReference type="ARBA" id="ARBA00022869"/>
    </source>
</evidence>
<dbReference type="Pfam" id="PF00053">
    <property type="entry name" value="EGF_laminin"/>
    <property type="match status" value="11"/>
</dbReference>
<keyword evidence="4 15" id="KW-0732">Signal</keyword>
<dbReference type="Gene3D" id="2.10.25.10">
    <property type="entry name" value="Laminin"/>
    <property type="match status" value="9"/>
</dbReference>
<comment type="subcellular location">
    <subcellularLocation>
        <location evidence="1">Secreted</location>
        <location evidence="1">Extracellular space</location>
        <location evidence="1">Extracellular matrix</location>
        <location evidence="1">Basement membrane</location>
    </subcellularLocation>
</comment>
<keyword evidence="20" id="KW-1185">Reference proteome</keyword>
<name>A0ABQ9EDF1_TEGGR</name>
<evidence type="ECO:0000256" key="8">
    <source>
        <dbReference type="ARBA" id="ARBA00023054"/>
    </source>
</evidence>
<evidence type="ECO:0008006" key="21">
    <source>
        <dbReference type="Google" id="ProtNLM"/>
    </source>
</evidence>
<keyword evidence="9 12" id="KW-1015">Disulfide bond</keyword>
<feature type="disulfide bond" evidence="12">
    <location>
        <begin position="782"/>
        <end position="791"/>
    </location>
</feature>
<feature type="domain" description="Laminin EGF-like" evidence="16">
    <location>
        <begin position="855"/>
        <end position="904"/>
    </location>
</feature>
<dbReference type="Proteomes" id="UP001217089">
    <property type="component" value="Unassembled WGS sequence"/>
</dbReference>
<feature type="domain" description="Laminin EGF-like" evidence="16">
    <location>
        <begin position="267"/>
        <end position="329"/>
    </location>
</feature>
<feature type="disulfide bond" evidence="12">
    <location>
        <begin position="1114"/>
        <end position="1126"/>
    </location>
</feature>
<dbReference type="InterPro" id="IPR050440">
    <property type="entry name" value="Laminin/Netrin_ECM"/>
</dbReference>
<dbReference type="InterPro" id="IPR056863">
    <property type="entry name" value="LMN_ATRN_NET-like_EGF"/>
</dbReference>
<dbReference type="Gene3D" id="2.170.300.10">
    <property type="entry name" value="Tie2 ligand-binding domain superfamily"/>
    <property type="match status" value="2"/>
</dbReference>
<dbReference type="Pfam" id="PF00055">
    <property type="entry name" value="Laminin_N"/>
    <property type="match status" value="1"/>
</dbReference>
<dbReference type="InterPro" id="IPR008211">
    <property type="entry name" value="Laminin_N"/>
</dbReference>
<feature type="coiled-coil region" evidence="13">
    <location>
        <begin position="1626"/>
        <end position="1695"/>
    </location>
</feature>
<dbReference type="SMART" id="SM00136">
    <property type="entry name" value="LamNT"/>
    <property type="match status" value="1"/>
</dbReference>
<evidence type="ECO:0000313" key="19">
    <source>
        <dbReference type="EMBL" id="KAJ8301303.1"/>
    </source>
</evidence>
<evidence type="ECO:0000259" key="18">
    <source>
        <dbReference type="PROSITE" id="PS51117"/>
    </source>
</evidence>
<dbReference type="InterPro" id="IPR013015">
    <property type="entry name" value="Laminin_IV_B"/>
</dbReference>
<feature type="domain" description="Laminin EGF-like" evidence="16">
    <location>
        <begin position="1114"/>
        <end position="1160"/>
    </location>
</feature>
<dbReference type="PROSITE" id="PS51117">
    <property type="entry name" value="LAMININ_NTER"/>
    <property type="match status" value="1"/>
</dbReference>
<feature type="coiled-coil region" evidence="13">
    <location>
        <begin position="1233"/>
        <end position="1295"/>
    </location>
</feature>
<evidence type="ECO:0000256" key="12">
    <source>
        <dbReference type="PROSITE-ProRule" id="PRU00460"/>
    </source>
</evidence>
<dbReference type="Pfam" id="PF23219">
    <property type="entry name" value="LAMB1"/>
    <property type="match status" value="1"/>
</dbReference>
<feature type="disulfide bond" evidence="12">
    <location>
        <begin position="874"/>
        <end position="883"/>
    </location>
</feature>
<feature type="disulfide bond" evidence="12">
    <location>
        <begin position="830"/>
        <end position="839"/>
    </location>
</feature>
<keyword evidence="10" id="KW-0325">Glycoprotein</keyword>
<feature type="domain" description="Laminin EGF-like" evidence="16">
    <location>
        <begin position="1015"/>
        <end position="1070"/>
    </location>
</feature>
<gene>
    <name evidence="19" type="ORF">KUTeg_020290</name>
</gene>
<dbReference type="InterPro" id="IPR002049">
    <property type="entry name" value="LE_dom"/>
</dbReference>
<evidence type="ECO:0000256" key="7">
    <source>
        <dbReference type="ARBA" id="ARBA00022889"/>
    </source>
</evidence>
<comment type="caution">
    <text evidence="12">Lacks conserved residue(s) required for the propagation of feature annotation.</text>
</comment>
<dbReference type="Gene3D" id="2.60.120.260">
    <property type="entry name" value="Galactose-binding domain-like"/>
    <property type="match status" value="1"/>
</dbReference>
<feature type="disulfide bond" evidence="12">
    <location>
        <begin position="809"/>
        <end position="821"/>
    </location>
</feature>
<feature type="disulfide bond" evidence="12">
    <location>
        <begin position="475"/>
        <end position="484"/>
    </location>
</feature>
<keyword evidence="11 12" id="KW-0424">Laminin EGF-like domain</keyword>
<evidence type="ECO:0000259" key="17">
    <source>
        <dbReference type="PROSITE" id="PS51116"/>
    </source>
</evidence>
<feature type="disulfide bond" evidence="12">
    <location>
        <begin position="1135"/>
        <end position="1144"/>
    </location>
</feature>
<dbReference type="SMART" id="SM00180">
    <property type="entry name" value="EGF_Lam"/>
    <property type="match status" value="13"/>
</dbReference>
<dbReference type="SUPFAM" id="SSF58100">
    <property type="entry name" value="Bacterial hemolysins"/>
    <property type="match status" value="1"/>
</dbReference>
<feature type="disulfide bond" evidence="12">
    <location>
        <begin position="1038"/>
        <end position="1047"/>
    </location>
</feature>
<dbReference type="PROSITE" id="PS50027">
    <property type="entry name" value="EGF_LAM_2"/>
    <property type="match status" value="10"/>
</dbReference>
<dbReference type="PROSITE" id="PS51116">
    <property type="entry name" value="LAMININ_IVB"/>
    <property type="match status" value="1"/>
</dbReference>
<feature type="domain" description="Laminin EGF-like" evidence="16">
    <location>
        <begin position="393"/>
        <end position="452"/>
    </location>
</feature>
<feature type="domain" description="Laminin EGF-like" evidence="16">
    <location>
        <begin position="453"/>
        <end position="503"/>
    </location>
</feature>
<dbReference type="PROSITE" id="PS01248">
    <property type="entry name" value="EGF_LAM_1"/>
    <property type="match status" value="3"/>
</dbReference>
<evidence type="ECO:0000259" key="16">
    <source>
        <dbReference type="PROSITE" id="PS50027"/>
    </source>
</evidence>
<feature type="disulfide bond" evidence="12">
    <location>
        <begin position="360"/>
        <end position="369"/>
    </location>
</feature>
<dbReference type="SMART" id="SM00181">
    <property type="entry name" value="EGF"/>
    <property type="match status" value="7"/>
</dbReference>
<feature type="disulfide bond" evidence="12">
    <location>
        <begin position="811"/>
        <end position="828"/>
    </location>
</feature>
<comment type="caution">
    <text evidence="19">The sequence shown here is derived from an EMBL/GenBank/DDBJ whole genome shotgun (WGS) entry which is preliminary data.</text>
</comment>
<feature type="signal peptide" evidence="15">
    <location>
        <begin position="1"/>
        <end position="20"/>
    </location>
</feature>
<evidence type="ECO:0000256" key="9">
    <source>
        <dbReference type="ARBA" id="ARBA00023157"/>
    </source>
</evidence>
<evidence type="ECO:0000313" key="20">
    <source>
        <dbReference type="Proteomes" id="UP001217089"/>
    </source>
</evidence>
<dbReference type="InterPro" id="IPR000742">
    <property type="entry name" value="EGF"/>
</dbReference>
<feature type="domain" description="Laminin N-terminal" evidence="18">
    <location>
        <begin position="29"/>
        <end position="266"/>
    </location>
</feature>
<keyword evidence="7" id="KW-0130">Cell adhesion</keyword>
<keyword evidence="3" id="KW-0272">Extracellular matrix</keyword>
<feature type="domain" description="Laminin EGF-like" evidence="16">
    <location>
        <begin position="809"/>
        <end position="854"/>
    </location>
</feature>
<feature type="disulfide bond" evidence="12">
    <location>
        <begin position="295"/>
        <end position="304"/>
    </location>
</feature>
<keyword evidence="5" id="KW-0677">Repeat</keyword>
<feature type="disulfide bond" evidence="12">
    <location>
        <begin position="423"/>
        <end position="432"/>
    </location>
</feature>
<evidence type="ECO:0000256" key="5">
    <source>
        <dbReference type="ARBA" id="ARBA00022737"/>
    </source>
</evidence>
<dbReference type="Pfam" id="PF24973">
    <property type="entry name" value="EGF_LMN_ATRN"/>
    <property type="match status" value="2"/>
</dbReference>
<evidence type="ECO:0000256" key="1">
    <source>
        <dbReference type="ARBA" id="ARBA00004302"/>
    </source>
</evidence>
<dbReference type="CDD" id="cd22302">
    <property type="entry name" value="cc_DmLAMB1-like_C"/>
    <property type="match status" value="1"/>
</dbReference>
<feature type="disulfide bond" evidence="12">
    <location>
        <begin position="987"/>
        <end position="996"/>
    </location>
</feature>
<accession>A0ABQ9EDF1</accession>
<feature type="domain" description="Laminin IV type B" evidence="17">
    <location>
        <begin position="543"/>
        <end position="755"/>
    </location>
</feature>
<feature type="coiled-coil region" evidence="13">
    <location>
        <begin position="1535"/>
        <end position="1600"/>
    </location>
</feature>
<protein>
    <recommendedName>
        <fullName evidence="21">Laminin subunit beta-1</fullName>
    </recommendedName>
</protein>
<proteinExistence type="predicted"/>
<feature type="disulfide bond" evidence="12">
    <location>
        <begin position="763"/>
        <end position="780"/>
    </location>
</feature>
<evidence type="ECO:0000256" key="14">
    <source>
        <dbReference type="SAM" id="MobiDB-lite"/>
    </source>
</evidence>
<dbReference type="EMBL" id="JARBDR010000918">
    <property type="protein sequence ID" value="KAJ8301303.1"/>
    <property type="molecule type" value="Genomic_DNA"/>
</dbReference>
<keyword evidence="6" id="KW-0084">Basement membrane</keyword>
<feature type="disulfide bond" evidence="12">
    <location>
        <begin position="1116"/>
        <end position="1133"/>
    </location>
</feature>
<evidence type="ECO:0000256" key="15">
    <source>
        <dbReference type="SAM" id="SignalP"/>
    </source>
</evidence>
<feature type="disulfide bond" evidence="12">
    <location>
        <begin position="761"/>
        <end position="773"/>
    </location>
</feature>
<feature type="coiled-coil region" evidence="13">
    <location>
        <begin position="1336"/>
        <end position="1370"/>
    </location>
</feature>
<dbReference type="SUPFAM" id="SSF57196">
    <property type="entry name" value="EGF/Laminin"/>
    <property type="match status" value="12"/>
</dbReference>
<feature type="chain" id="PRO_5045829123" description="Laminin subunit beta-1" evidence="15">
    <location>
        <begin position="21"/>
        <end position="1701"/>
    </location>
</feature>
<sequence length="1701" mass="190574">MDLHLFGLFIIFIIFKGSDSQGTRQPQCERRSCYPATGDLLIGRQDNLTASSTCGKQRPEVYCIVSHLEEETKCFECDSRERWTERNRNSHRIENIVSSFRERKLRWWQAENGKEQVYVQLDLEAEFHFTHLIMTFKTFRPRAMLIERSYDFGKTWKVYRYFAYDCQTSFPGVKLWPPQSLDDVICENKYSDKIPSTEGEVIFRVLPPIFRINDPYSEAVQDLLKLTNLRVNFTELHTLGDTLLDSRGQIKEKYYYAMYDMTVRGSCSCYGHASRCVPVEGYNNRPDMVHGQCECTHNTQGRNCEKCMDFYNDLPWKPASPNHPNECQICNCNNHATRCHFDPSVFEQSGKVSGGVCDNCQHNTMGKNCQECLPFFYQDPNRDIRDPDICQACDCDPHGSEFEGQCDGFTNEAYGMVAGRCTCKRYVEGKRCDTCQENYWNLQENNPYGCELCDCNVMGTVDGIGCDQENGRCFCKRYVTGQKCDQCHQGYYGLSDAITGCTPCDCDLGGATSDVCNMTTGQCSCKSNIIGKQCTEPRPEYFFARLDYLLYEAELARGTGNTRLYIREVPKDRPQSWTGSGYMQVTEGDSIEFTVDNIDFPMYYDIVIRYDPRMPERWENVRVTVVRPGEVDQNGPCANHIPSEDQKTTSFNPGSRHVVVTPPACLEPGVIYTIRLDFDSYSNEVTTLRATTLIDSIVLVPNTDSIPIFQPIGFPMYMKNEFIRYRCREAQLNVYQPELPEFCRKLTFSISSVINSGAIACQCDPTGSTSSECEQVGGQCPCKPNVVGRRCDRCAPGTYDFGPDGCKPCNCHEFGSRDNFCDPRSGQCLCINNVAGRACDRCESGNWGFPQCRPCECNGNADVCEDLTGRCIGCRDFTGGDHCELCADGYYGDPRINYRIPCQPCMCPGGPTSEIQHADSCYNDPRVQQIICNCYPGFQGPSCDRCTDNYYGNPLQVNGTCQPCTCNNNIDVDVPSCDTSTGECLRCLYNTEGFNCERCRPGYFGDATQQSCSECICYQLGTDAKAGPCDHETGQCPCLPNVVGTRCERCEVGYWNITSGTGCASCGCDPEGSLSVECNQFDGQCECIAGRGGRDCSQCEDFYWGDPTDQCYPCDCNRQGSSQMQCDRQTGQCVCLTGISGYKCDRCDRGTTGELPNCVPCGECFDNWDRVIRDLRGQTESLIEEAKNIKSSGTEKVFDKEFRQMEDSIREIREIIATAGITSTDLQDIDNMLQNLRLNLTDNFRNLDRTEKELDGRMDRIRQGNNDIRALKKSVEELRRKAEELRQNATDIQARDVGGAFNLTRDAQMKSRQAQRIVDGTQGTLDNSASTRQQVEDMLAQNMDEFNRRIQENENNLNNIDNKVNGLGSQIADLNEMVCDGRGDPCDYQCGGAGCGRCGGISCDDGAVYKAENALDLAEKAEKTLEMKEKDANNLLGEIQNAQSEAESAKDDAQMAYNAAQRAKDETENARTELEDLLNRIGDFLGVTGAKPEDIKAVADEVLAMSISLTPDQIIDLAQQINQTVQGLQNIDSILNATSSDLAKAQRLKERAETAESAANDILNKAEEVLKNLAGATDAQNKAEAAINQADNDIRDAESDLTQNATQLVNVYAATSGQLNSKYDLTSEAENRAKKLKERADRIAGETTAKLKNLQEMQARFSSNEKRLTKLSLDIDELNRKMTQYLQAIQDKAQEYYTCKT</sequence>
<feature type="coiled-coil region" evidence="13">
    <location>
        <begin position="1411"/>
        <end position="1480"/>
    </location>
</feature>
<evidence type="ECO:0000256" key="3">
    <source>
        <dbReference type="ARBA" id="ARBA00022530"/>
    </source>
</evidence>
<reference evidence="19 20" key="1">
    <citation type="submission" date="2022-12" db="EMBL/GenBank/DDBJ databases">
        <title>Chromosome-level genome of Tegillarca granosa.</title>
        <authorList>
            <person name="Kim J."/>
        </authorList>
    </citation>
    <scope>NUCLEOTIDE SEQUENCE [LARGE SCALE GENOMIC DNA]</scope>
    <source>
        <strain evidence="19">Teg-2019</strain>
        <tissue evidence="19">Adductor muscle</tissue>
    </source>
</reference>
<organism evidence="19 20">
    <name type="scientific">Tegillarca granosa</name>
    <name type="common">Malaysian cockle</name>
    <name type="synonym">Anadara granosa</name>
    <dbReference type="NCBI Taxonomy" id="220873"/>
    <lineage>
        <taxon>Eukaryota</taxon>
        <taxon>Metazoa</taxon>
        <taxon>Spiralia</taxon>
        <taxon>Lophotrochozoa</taxon>
        <taxon>Mollusca</taxon>
        <taxon>Bivalvia</taxon>
        <taxon>Autobranchia</taxon>
        <taxon>Pteriomorphia</taxon>
        <taxon>Arcoida</taxon>
        <taxon>Arcoidea</taxon>
        <taxon>Arcidae</taxon>
        <taxon>Tegillarca</taxon>
    </lineage>
</organism>
<dbReference type="PANTHER" id="PTHR10574">
    <property type="entry name" value="NETRIN/LAMININ-RELATED"/>
    <property type="match status" value="1"/>
</dbReference>
<evidence type="ECO:0000256" key="10">
    <source>
        <dbReference type="ARBA" id="ARBA00023180"/>
    </source>
</evidence>
<dbReference type="InterPro" id="IPR056558">
    <property type="entry name" value="LAMB1-4_helical"/>
</dbReference>
<feature type="domain" description="Laminin EGF-like" evidence="16">
    <location>
        <begin position="761"/>
        <end position="808"/>
    </location>
</feature>
<evidence type="ECO:0000256" key="2">
    <source>
        <dbReference type="ARBA" id="ARBA00022525"/>
    </source>
</evidence>
<feature type="domain" description="Laminin EGF-like" evidence="16">
    <location>
        <begin position="330"/>
        <end position="392"/>
    </location>
</feature>
<evidence type="ECO:0000256" key="4">
    <source>
        <dbReference type="ARBA" id="ARBA00022729"/>
    </source>
</evidence>
<dbReference type="Pfam" id="PF21199">
    <property type="entry name" value="LAMININ_IV_B"/>
    <property type="match status" value="1"/>
</dbReference>
<dbReference type="CDD" id="cd00055">
    <property type="entry name" value="EGF_Lam"/>
    <property type="match status" value="13"/>
</dbReference>
<keyword evidence="8 13" id="KW-0175">Coiled coil</keyword>
<evidence type="ECO:0000256" key="13">
    <source>
        <dbReference type="SAM" id="Coils"/>
    </source>
</evidence>
<dbReference type="PRINTS" id="PR00011">
    <property type="entry name" value="EGFLAMININ"/>
</dbReference>
<evidence type="ECO:0000256" key="11">
    <source>
        <dbReference type="ARBA" id="ARBA00023292"/>
    </source>
</evidence>
<keyword evidence="2" id="KW-0964">Secreted</keyword>
<feature type="region of interest" description="Disordered" evidence="14">
    <location>
        <begin position="633"/>
        <end position="654"/>
    </location>
</feature>
<feature type="disulfide bond" evidence="12">
    <location>
        <begin position="487"/>
        <end position="501"/>
    </location>
</feature>
<feature type="domain" description="Laminin EGF-like" evidence="16">
    <location>
        <begin position="964"/>
        <end position="1014"/>
    </location>
</feature>
<dbReference type="PANTHER" id="PTHR10574:SF375">
    <property type="entry name" value="LAMININ SUBUNIT BETA-1"/>
    <property type="match status" value="1"/>
</dbReference>